<keyword evidence="2" id="KW-1185">Reference proteome</keyword>
<evidence type="ECO:0000313" key="1">
    <source>
        <dbReference type="EMBL" id="KAH7424375.1"/>
    </source>
</evidence>
<reference evidence="1" key="1">
    <citation type="submission" date="2021-08" db="EMBL/GenBank/DDBJ databases">
        <title>WGS assembly of Ceratopteris richardii.</title>
        <authorList>
            <person name="Marchant D.B."/>
            <person name="Chen G."/>
            <person name="Jenkins J."/>
            <person name="Shu S."/>
            <person name="Leebens-Mack J."/>
            <person name="Grimwood J."/>
            <person name="Schmutz J."/>
            <person name="Soltis P."/>
            <person name="Soltis D."/>
            <person name="Chen Z.-H."/>
        </authorList>
    </citation>
    <scope>NUCLEOTIDE SEQUENCE</scope>
    <source>
        <strain evidence="1">Whitten #5841</strain>
        <tissue evidence="1">Leaf</tissue>
    </source>
</reference>
<dbReference type="InterPro" id="IPR036691">
    <property type="entry name" value="Endo/exonu/phosph_ase_sf"/>
</dbReference>
<sequence>MSRREGDAGKRVVDNDGFTQVNMVDTDADCTIASSLISSQERDVWKEILDKLHCNDLWNCIGGHTIRFTFHSRSHKKAMSRLDRCYYSHTQNLDATSTMWIDATMLLSDHNPLLIDLREPQWNSCIPHKLYRIPLRLNHAWLKTSMFKSEVRNLIQYVLSLKISACMKWEVFVIGMQDLIRDCGKYFSNVINSAKSEAQKIILFMTEKIDIGQLLSNTEYSRLCDAYTCLQLIENNAIQSAKIRERCAEVIVGQVRSVRQVRYVIVPCQVRTNHEVRIRTILVRIFFFSSFHVHGSVHI</sequence>
<dbReference type="Proteomes" id="UP000825935">
    <property type="component" value="Chromosome 11"/>
</dbReference>
<dbReference type="EMBL" id="CM035416">
    <property type="protein sequence ID" value="KAH7424375.1"/>
    <property type="molecule type" value="Genomic_DNA"/>
</dbReference>
<accession>A0A8T2TSG9</accession>
<dbReference type="SUPFAM" id="SSF56219">
    <property type="entry name" value="DNase I-like"/>
    <property type="match status" value="1"/>
</dbReference>
<comment type="caution">
    <text evidence="1">The sequence shown here is derived from an EMBL/GenBank/DDBJ whole genome shotgun (WGS) entry which is preliminary data.</text>
</comment>
<proteinExistence type="predicted"/>
<organism evidence="1 2">
    <name type="scientific">Ceratopteris richardii</name>
    <name type="common">Triangle waterfern</name>
    <dbReference type="NCBI Taxonomy" id="49495"/>
    <lineage>
        <taxon>Eukaryota</taxon>
        <taxon>Viridiplantae</taxon>
        <taxon>Streptophyta</taxon>
        <taxon>Embryophyta</taxon>
        <taxon>Tracheophyta</taxon>
        <taxon>Polypodiopsida</taxon>
        <taxon>Polypodiidae</taxon>
        <taxon>Polypodiales</taxon>
        <taxon>Pteridineae</taxon>
        <taxon>Pteridaceae</taxon>
        <taxon>Parkerioideae</taxon>
        <taxon>Ceratopteris</taxon>
    </lineage>
</organism>
<evidence type="ECO:0000313" key="2">
    <source>
        <dbReference type="Proteomes" id="UP000825935"/>
    </source>
</evidence>
<protein>
    <submittedName>
        <fullName evidence="1">Uncharacterized protein</fullName>
    </submittedName>
</protein>
<dbReference type="AlphaFoldDB" id="A0A8T2TSG9"/>
<dbReference type="Gene3D" id="3.60.10.10">
    <property type="entry name" value="Endonuclease/exonuclease/phosphatase"/>
    <property type="match status" value="1"/>
</dbReference>
<gene>
    <name evidence="1" type="ORF">KP509_11G005100</name>
</gene>
<name>A0A8T2TSG9_CERRI</name>